<sequence>MTSALASFDQCCIVVDKQQPQYTAVRQLASNGKALSSANLDGFDEIALSDEDGNPPVIHPYTKRFSEELGPVADAPLQDAGPWRRYLL</sequence>
<keyword evidence="2" id="KW-1185">Reference proteome</keyword>
<evidence type="ECO:0000313" key="1">
    <source>
        <dbReference type="EMBL" id="MBG6092809.1"/>
    </source>
</evidence>
<proteinExistence type="predicted"/>
<evidence type="ECO:0000313" key="2">
    <source>
        <dbReference type="Proteomes" id="UP000614047"/>
    </source>
</evidence>
<accession>A0A931GU59</accession>
<gene>
    <name evidence="1" type="ORF">IW256_006922</name>
</gene>
<reference evidence="1" key="1">
    <citation type="submission" date="2020-11" db="EMBL/GenBank/DDBJ databases">
        <title>Sequencing the genomes of 1000 actinobacteria strains.</title>
        <authorList>
            <person name="Klenk H.-P."/>
        </authorList>
    </citation>
    <scope>NUCLEOTIDE SEQUENCE</scope>
    <source>
        <strain evidence="1">DSM 43175</strain>
    </source>
</reference>
<name>A0A931GU59_9ACTN</name>
<comment type="caution">
    <text evidence="1">The sequence shown here is derived from an EMBL/GenBank/DDBJ whole genome shotgun (WGS) entry which is preliminary data.</text>
</comment>
<dbReference type="AlphaFoldDB" id="A0A931GU59"/>
<dbReference type="RefSeq" id="WP_197014939.1">
    <property type="nucleotide sequence ID" value="NZ_BAABES010000009.1"/>
</dbReference>
<protein>
    <submittedName>
        <fullName evidence="1">Uncharacterized protein</fullName>
    </submittedName>
</protein>
<dbReference type="EMBL" id="JADOUA010000001">
    <property type="protein sequence ID" value="MBG6092809.1"/>
    <property type="molecule type" value="Genomic_DNA"/>
</dbReference>
<dbReference type="Proteomes" id="UP000614047">
    <property type="component" value="Unassembled WGS sequence"/>
</dbReference>
<organism evidence="1 2">
    <name type="scientific">Actinomadura viridis</name>
    <dbReference type="NCBI Taxonomy" id="58110"/>
    <lineage>
        <taxon>Bacteria</taxon>
        <taxon>Bacillati</taxon>
        <taxon>Actinomycetota</taxon>
        <taxon>Actinomycetes</taxon>
        <taxon>Streptosporangiales</taxon>
        <taxon>Thermomonosporaceae</taxon>
        <taxon>Actinomadura</taxon>
    </lineage>
</organism>